<dbReference type="CDD" id="cd00085">
    <property type="entry name" value="HNHc"/>
    <property type="match status" value="1"/>
</dbReference>
<gene>
    <name evidence="1" type="ORF">OB935_21610</name>
</gene>
<reference evidence="1" key="1">
    <citation type="submission" date="2024-05" db="EMBL/GenBank/DDBJ databases">
        <title>WGS of Aeromonas isolates.</title>
        <authorList>
            <person name="Lee H."/>
        </authorList>
    </citation>
    <scope>NUCLEOTIDE SEQUENCE</scope>
    <source>
        <strain evidence="1">SU58-3</strain>
    </source>
</reference>
<keyword evidence="1" id="KW-0255">Endonuclease</keyword>
<dbReference type="GO" id="GO:0004519">
    <property type="term" value="F:endonuclease activity"/>
    <property type="evidence" value="ECO:0007669"/>
    <property type="project" value="UniProtKB-KW"/>
</dbReference>
<protein>
    <submittedName>
        <fullName evidence="1">HNH endonuclease</fullName>
    </submittedName>
</protein>
<dbReference type="EMBL" id="JAOPLL010000022">
    <property type="protein sequence ID" value="MDM5074403.1"/>
    <property type="molecule type" value="Genomic_DNA"/>
</dbReference>
<keyword evidence="1" id="KW-0378">Hydrolase</keyword>
<keyword evidence="2" id="KW-1185">Reference proteome</keyword>
<organism evidence="1 2">
    <name type="scientific">Aeromonas bestiarum</name>
    <dbReference type="NCBI Taxonomy" id="105751"/>
    <lineage>
        <taxon>Bacteria</taxon>
        <taxon>Pseudomonadati</taxon>
        <taxon>Pseudomonadota</taxon>
        <taxon>Gammaproteobacteria</taxon>
        <taxon>Aeromonadales</taxon>
        <taxon>Aeromonadaceae</taxon>
        <taxon>Aeromonas</taxon>
    </lineage>
</organism>
<name>A0ABT7Q4Y9_9GAMM</name>
<sequence length="370" mass="42184">MKLTVSFAELWACVKKMGDHNVSFSFDTGNDEAFVTDRSLSSTAGLDITLEDLDLDHGVLSYKGRQVLLFIPDQGSSIDQVLSGQQEGRKFHVADCSTLGEMRKKQRFSRYKATYNLSGKFEVYGDSHYGGASKGEAELKVCRNCLSYLNYKGYRSGSNKDSVYNSFDIAEFLSDYSTLFSSMPERADFVEQGGYSENWGEVSSRYRQDVNFCCESCRVNLVEYRRLLHTHHVNGNKRDDRFANLKALCIDCHRKQPMHEYMRVKHEDMVLINKLRKQQGLLTVSSWAEVRDVADQSLDGLLRFYEKKNMHLPHVSHELSITGKDVVAELEIAWPHKKRGIAIAQQDLEQARAVGWKVLTVGEALKEMNK</sequence>
<keyword evidence="1" id="KW-0540">Nuclease</keyword>
<dbReference type="RefSeq" id="WP_199416594.1">
    <property type="nucleotide sequence ID" value="NZ_JAOPLL010000022.1"/>
</dbReference>
<evidence type="ECO:0000313" key="2">
    <source>
        <dbReference type="Proteomes" id="UP001168107"/>
    </source>
</evidence>
<dbReference type="InterPro" id="IPR003615">
    <property type="entry name" value="HNH_nuc"/>
</dbReference>
<evidence type="ECO:0000313" key="1">
    <source>
        <dbReference type="EMBL" id="MDM5074403.1"/>
    </source>
</evidence>
<comment type="caution">
    <text evidence="1">The sequence shown here is derived from an EMBL/GenBank/DDBJ whole genome shotgun (WGS) entry which is preliminary data.</text>
</comment>
<accession>A0ABT7Q4Y9</accession>
<proteinExistence type="predicted"/>
<dbReference type="Proteomes" id="UP001168107">
    <property type="component" value="Unassembled WGS sequence"/>
</dbReference>